<gene>
    <name evidence="3" type="ORF">ACFOSU_01860</name>
</gene>
<organism evidence="3 4">
    <name type="scientific">Salinisphaera aquimarina</name>
    <dbReference type="NCBI Taxonomy" id="2094031"/>
    <lineage>
        <taxon>Bacteria</taxon>
        <taxon>Pseudomonadati</taxon>
        <taxon>Pseudomonadota</taxon>
        <taxon>Gammaproteobacteria</taxon>
        <taxon>Salinisphaerales</taxon>
        <taxon>Salinisphaeraceae</taxon>
        <taxon>Salinisphaera</taxon>
    </lineage>
</organism>
<dbReference type="Pfam" id="PF05137">
    <property type="entry name" value="PilN"/>
    <property type="match status" value="1"/>
</dbReference>
<feature type="region of interest" description="Disordered" evidence="1">
    <location>
        <begin position="181"/>
        <end position="205"/>
    </location>
</feature>
<evidence type="ECO:0000313" key="3">
    <source>
        <dbReference type="EMBL" id="MFC3102630.1"/>
    </source>
</evidence>
<accession>A0ABV7EMP9</accession>
<dbReference type="InterPro" id="IPR052534">
    <property type="entry name" value="Extracell_DNA_Util/SecSys_Comp"/>
</dbReference>
<comment type="caution">
    <text evidence="3">The sequence shown here is derived from an EMBL/GenBank/DDBJ whole genome shotgun (WGS) entry which is preliminary data.</text>
</comment>
<keyword evidence="2" id="KW-0812">Transmembrane</keyword>
<keyword evidence="2" id="KW-1133">Transmembrane helix</keyword>
<keyword evidence="2" id="KW-0472">Membrane</keyword>
<dbReference type="EMBL" id="JBHRSS010000001">
    <property type="protein sequence ID" value="MFC3102630.1"/>
    <property type="molecule type" value="Genomic_DNA"/>
</dbReference>
<dbReference type="Proteomes" id="UP001595462">
    <property type="component" value="Unassembled WGS sequence"/>
</dbReference>
<feature type="transmembrane region" description="Helical" evidence="2">
    <location>
        <begin position="24"/>
        <end position="47"/>
    </location>
</feature>
<protein>
    <submittedName>
        <fullName evidence="3">PilN domain-containing protein</fullName>
    </submittedName>
</protein>
<dbReference type="PANTHER" id="PTHR40278">
    <property type="entry name" value="DNA UTILIZATION PROTEIN HOFN"/>
    <property type="match status" value="1"/>
</dbReference>
<evidence type="ECO:0000313" key="4">
    <source>
        <dbReference type="Proteomes" id="UP001595462"/>
    </source>
</evidence>
<name>A0ABV7EMP9_9GAMM</name>
<evidence type="ECO:0000256" key="2">
    <source>
        <dbReference type="SAM" id="Phobius"/>
    </source>
</evidence>
<dbReference type="PANTHER" id="PTHR40278:SF2">
    <property type="entry name" value="TYPE IV PILUS INNER MEMBRANE COMPONENT PILN"/>
    <property type="match status" value="1"/>
</dbReference>
<keyword evidence="4" id="KW-1185">Reference proteome</keyword>
<proteinExistence type="predicted"/>
<sequence length="205" mass="23018">MNNLIRINLLDWRAAAREAKRKRFLTLLVAAALGSVVVVGVLPMLYYNHLIDQQESRNQYLQNQITTADKQLVEIRALQKTRDGLINRMRIIEQLQQSRSSIVHYFDQLVATIPDGVYLTGLRQQGNMTTLDGVAESNARVSDYMVNLDDSDWFSDPRLIVIKSSENGPQRFADFTLTVTSTNPNMPTPAPDLTTTPAAGRVSAR</sequence>
<reference evidence="4" key="1">
    <citation type="journal article" date="2019" name="Int. J. Syst. Evol. Microbiol.">
        <title>The Global Catalogue of Microorganisms (GCM) 10K type strain sequencing project: providing services to taxonomists for standard genome sequencing and annotation.</title>
        <authorList>
            <consortium name="The Broad Institute Genomics Platform"/>
            <consortium name="The Broad Institute Genome Sequencing Center for Infectious Disease"/>
            <person name="Wu L."/>
            <person name="Ma J."/>
        </authorList>
    </citation>
    <scope>NUCLEOTIDE SEQUENCE [LARGE SCALE GENOMIC DNA]</scope>
    <source>
        <strain evidence="4">KCTC 52640</strain>
    </source>
</reference>
<dbReference type="InterPro" id="IPR007813">
    <property type="entry name" value="PilN"/>
</dbReference>
<dbReference type="RefSeq" id="WP_380685876.1">
    <property type="nucleotide sequence ID" value="NZ_JBHRSS010000001.1"/>
</dbReference>
<evidence type="ECO:0000256" key="1">
    <source>
        <dbReference type="SAM" id="MobiDB-lite"/>
    </source>
</evidence>